<organism evidence="3 4">
    <name type="scientific">Pontibacillus litoralis JSM 072002</name>
    <dbReference type="NCBI Taxonomy" id="1385512"/>
    <lineage>
        <taxon>Bacteria</taxon>
        <taxon>Bacillati</taxon>
        <taxon>Bacillota</taxon>
        <taxon>Bacilli</taxon>
        <taxon>Bacillales</taxon>
        <taxon>Bacillaceae</taxon>
        <taxon>Pontibacillus</taxon>
    </lineage>
</organism>
<gene>
    <name evidence="3" type="ORF">N784_11135</name>
</gene>
<dbReference type="InterPro" id="IPR001387">
    <property type="entry name" value="Cro/C1-type_HTH"/>
</dbReference>
<keyword evidence="1" id="KW-0238">DNA-binding</keyword>
<accession>A0A0A5FWA1</accession>
<name>A0A0A5FWA1_9BACI</name>
<dbReference type="GO" id="GO:0003700">
    <property type="term" value="F:DNA-binding transcription factor activity"/>
    <property type="evidence" value="ECO:0007669"/>
    <property type="project" value="TreeGrafter"/>
</dbReference>
<dbReference type="EMBL" id="AVPG01000027">
    <property type="protein sequence ID" value="KGX85041.1"/>
    <property type="molecule type" value="Genomic_DNA"/>
</dbReference>
<evidence type="ECO:0000313" key="3">
    <source>
        <dbReference type="EMBL" id="KGX85041.1"/>
    </source>
</evidence>
<dbReference type="STRING" id="1385512.N784_11135"/>
<comment type="caution">
    <text evidence="3">The sequence shown here is derived from an EMBL/GenBank/DDBJ whole genome shotgun (WGS) entry which is preliminary data.</text>
</comment>
<evidence type="ECO:0000259" key="2">
    <source>
        <dbReference type="PROSITE" id="PS50943"/>
    </source>
</evidence>
<evidence type="ECO:0000256" key="1">
    <source>
        <dbReference type="ARBA" id="ARBA00023125"/>
    </source>
</evidence>
<dbReference type="PANTHER" id="PTHR46797">
    <property type="entry name" value="HTH-TYPE TRANSCRIPTIONAL REGULATOR"/>
    <property type="match status" value="1"/>
</dbReference>
<keyword evidence="4" id="KW-1185">Reference proteome</keyword>
<dbReference type="OrthoDB" id="1859224at2"/>
<dbReference type="InterPro" id="IPR010982">
    <property type="entry name" value="Lambda_DNA-bd_dom_sf"/>
</dbReference>
<dbReference type="PROSITE" id="PS50943">
    <property type="entry name" value="HTH_CROC1"/>
    <property type="match status" value="1"/>
</dbReference>
<dbReference type="CDD" id="cd00093">
    <property type="entry name" value="HTH_XRE"/>
    <property type="match status" value="1"/>
</dbReference>
<reference evidence="3 4" key="1">
    <citation type="submission" date="2013-08" db="EMBL/GenBank/DDBJ databases">
        <authorList>
            <person name="Huang J."/>
            <person name="Wang G."/>
        </authorList>
    </citation>
    <scope>NUCLEOTIDE SEQUENCE [LARGE SCALE GENOMIC DNA]</scope>
    <source>
        <strain evidence="3 4">JSM 072002</strain>
    </source>
</reference>
<dbReference type="GO" id="GO:0003677">
    <property type="term" value="F:DNA binding"/>
    <property type="evidence" value="ECO:0007669"/>
    <property type="project" value="UniProtKB-KW"/>
</dbReference>
<dbReference type="eggNOG" id="COG1476">
    <property type="taxonomic scope" value="Bacteria"/>
</dbReference>
<dbReference type="SMART" id="SM00530">
    <property type="entry name" value="HTH_XRE"/>
    <property type="match status" value="1"/>
</dbReference>
<sequence>MRTWLKELRNQRGYTQHKVSKDAGIERSYYTMIEQGKRNPSVSVAKSIASTLGFDWTIFFDNQCNEMKQNKQAI</sequence>
<dbReference type="Gene3D" id="1.10.260.40">
    <property type="entry name" value="lambda repressor-like DNA-binding domains"/>
    <property type="match status" value="1"/>
</dbReference>
<dbReference type="RefSeq" id="WP_036835776.1">
    <property type="nucleotide sequence ID" value="NZ_AVPG01000027.1"/>
</dbReference>
<evidence type="ECO:0000313" key="4">
    <source>
        <dbReference type="Proteomes" id="UP000030401"/>
    </source>
</evidence>
<proteinExistence type="predicted"/>
<dbReference type="AlphaFoldDB" id="A0A0A5FWA1"/>
<feature type="domain" description="HTH cro/C1-type" evidence="2">
    <location>
        <begin position="5"/>
        <end position="59"/>
    </location>
</feature>
<dbReference type="GO" id="GO:0005829">
    <property type="term" value="C:cytosol"/>
    <property type="evidence" value="ECO:0007669"/>
    <property type="project" value="TreeGrafter"/>
</dbReference>
<protein>
    <submittedName>
        <fullName evidence="3">XRE family transcriptional regulator</fullName>
    </submittedName>
</protein>
<dbReference type="Proteomes" id="UP000030401">
    <property type="component" value="Unassembled WGS sequence"/>
</dbReference>
<dbReference type="InterPro" id="IPR050807">
    <property type="entry name" value="TransReg_Diox_bact_type"/>
</dbReference>
<dbReference type="SUPFAM" id="SSF47413">
    <property type="entry name" value="lambda repressor-like DNA-binding domains"/>
    <property type="match status" value="1"/>
</dbReference>
<dbReference type="PANTHER" id="PTHR46797:SF1">
    <property type="entry name" value="METHYLPHOSPHONATE SYNTHASE"/>
    <property type="match status" value="1"/>
</dbReference>
<dbReference type="Pfam" id="PF01381">
    <property type="entry name" value="HTH_3"/>
    <property type="match status" value="1"/>
</dbReference>